<protein>
    <submittedName>
        <fullName evidence="3">Enoyl-CoA hydratase/isomerase family protein</fullName>
    </submittedName>
</protein>
<proteinExistence type="inferred from homology"/>
<dbReference type="PANTHER" id="PTHR11941">
    <property type="entry name" value="ENOYL-COA HYDRATASE-RELATED"/>
    <property type="match status" value="1"/>
</dbReference>
<dbReference type="SUPFAM" id="SSF52096">
    <property type="entry name" value="ClpP/crotonase"/>
    <property type="match status" value="1"/>
</dbReference>
<organism evidence="3 4">
    <name type="scientific">Orrella daihaiensis</name>
    <dbReference type="NCBI Taxonomy" id="2782176"/>
    <lineage>
        <taxon>Bacteria</taxon>
        <taxon>Pseudomonadati</taxon>
        <taxon>Pseudomonadota</taxon>
        <taxon>Betaproteobacteria</taxon>
        <taxon>Burkholderiales</taxon>
        <taxon>Alcaligenaceae</taxon>
        <taxon>Orrella</taxon>
    </lineage>
</organism>
<dbReference type="RefSeq" id="WP_243478507.1">
    <property type="nucleotide sequence ID" value="NZ_CP063982.1"/>
</dbReference>
<evidence type="ECO:0000313" key="4">
    <source>
        <dbReference type="Proteomes" id="UP000831607"/>
    </source>
</evidence>
<name>A0ABY4ALZ3_9BURK</name>
<dbReference type="PANTHER" id="PTHR11941:SF54">
    <property type="entry name" value="ENOYL-COA HYDRATASE, MITOCHONDRIAL"/>
    <property type="match status" value="1"/>
</dbReference>
<accession>A0ABY4ALZ3</accession>
<dbReference type="InterPro" id="IPR018376">
    <property type="entry name" value="Enoyl-CoA_hyd/isom_CS"/>
</dbReference>
<dbReference type="InterPro" id="IPR029045">
    <property type="entry name" value="ClpP/crotonase-like_dom_sf"/>
</dbReference>
<evidence type="ECO:0000256" key="2">
    <source>
        <dbReference type="RuleBase" id="RU003707"/>
    </source>
</evidence>
<evidence type="ECO:0000313" key="3">
    <source>
        <dbReference type="EMBL" id="UOD50110.1"/>
    </source>
</evidence>
<dbReference type="EMBL" id="CP063982">
    <property type="protein sequence ID" value="UOD50110.1"/>
    <property type="molecule type" value="Genomic_DNA"/>
</dbReference>
<dbReference type="PROSITE" id="PS00166">
    <property type="entry name" value="ENOYL_COA_HYDRATASE"/>
    <property type="match status" value="1"/>
</dbReference>
<dbReference type="CDD" id="cd06558">
    <property type="entry name" value="crotonase-like"/>
    <property type="match status" value="1"/>
</dbReference>
<gene>
    <name evidence="3" type="ORF">DHf2319_11810</name>
</gene>
<evidence type="ECO:0000256" key="1">
    <source>
        <dbReference type="ARBA" id="ARBA00005254"/>
    </source>
</evidence>
<sequence>MSLINYTSHNHVAEILIDNPPVNALTETLLDDYISALHKAAADDDVRAVIVSSAVPGRFCAGLDLRAIHLGQSKVTDLLERLYRQMTDAQHALNKPSIAAVNGTARGGGMTMSISCDVIIASDQSTFGYPEIDAGVLPSIHFSHLPKIIGKHRAFELLFSGRSFGPEEAKELGLVSHIVPADQLMTAARELAQVFCAKPRDVMRLGRQAFKAAGDPDHRAAVSAAVDNFCHVASGPDAQEGFAAFAQKRKPKWNQA</sequence>
<dbReference type="Pfam" id="PF00378">
    <property type="entry name" value="ECH_1"/>
    <property type="match status" value="1"/>
</dbReference>
<dbReference type="Proteomes" id="UP000831607">
    <property type="component" value="Chromosome"/>
</dbReference>
<dbReference type="InterPro" id="IPR001753">
    <property type="entry name" value="Enoyl-CoA_hydra/iso"/>
</dbReference>
<dbReference type="Gene3D" id="3.90.226.10">
    <property type="entry name" value="2-enoyl-CoA Hydratase, Chain A, domain 1"/>
    <property type="match status" value="1"/>
</dbReference>
<reference evidence="3 4" key="1">
    <citation type="submission" date="2020-11" db="EMBL/GenBank/DDBJ databases">
        <title>Algicoccus daihaiensis sp.nov., isolated from Daihai Lake in Inner Mongolia.</title>
        <authorList>
            <person name="Kai J."/>
        </authorList>
    </citation>
    <scope>NUCLEOTIDE SEQUENCE [LARGE SCALE GENOMIC DNA]</scope>
    <source>
        <strain evidence="4">f23</strain>
    </source>
</reference>
<keyword evidence="4" id="KW-1185">Reference proteome</keyword>
<comment type="similarity">
    <text evidence="1 2">Belongs to the enoyl-CoA hydratase/isomerase family.</text>
</comment>